<accession>A0A1M7IKP9</accession>
<evidence type="ECO:0000256" key="3">
    <source>
        <dbReference type="ARBA" id="ARBA00022729"/>
    </source>
</evidence>
<dbReference type="PANTHER" id="PTHR46847">
    <property type="entry name" value="D-ALLOSE-BINDING PERIPLASMIC PROTEIN-RELATED"/>
    <property type="match status" value="1"/>
</dbReference>
<keyword evidence="3" id="KW-0732">Signal</keyword>
<evidence type="ECO:0000313" key="7">
    <source>
        <dbReference type="Proteomes" id="UP000184038"/>
    </source>
</evidence>
<protein>
    <submittedName>
        <fullName evidence="6">Ribose transport system substrate-binding protein</fullName>
    </submittedName>
</protein>
<keyword evidence="4" id="KW-0472">Membrane</keyword>
<dbReference type="EMBL" id="FRCP01000009">
    <property type="protein sequence ID" value="SHM41188.1"/>
    <property type="molecule type" value="Genomic_DNA"/>
</dbReference>
<dbReference type="OrthoDB" id="6196975at2"/>
<evidence type="ECO:0000256" key="4">
    <source>
        <dbReference type="SAM" id="Phobius"/>
    </source>
</evidence>
<dbReference type="GO" id="GO:0030313">
    <property type="term" value="C:cell envelope"/>
    <property type="evidence" value="ECO:0007669"/>
    <property type="project" value="UniProtKB-SubCell"/>
</dbReference>
<dbReference type="PANTHER" id="PTHR46847:SF1">
    <property type="entry name" value="D-ALLOSE-BINDING PERIPLASMIC PROTEIN-RELATED"/>
    <property type="match status" value="1"/>
</dbReference>
<reference evidence="6 7" key="1">
    <citation type="submission" date="2016-11" db="EMBL/GenBank/DDBJ databases">
        <authorList>
            <person name="Jaros S."/>
            <person name="Januszkiewicz K."/>
            <person name="Wedrychowicz H."/>
        </authorList>
    </citation>
    <scope>NUCLEOTIDE SEQUENCE [LARGE SCALE GENOMIC DNA]</scope>
    <source>
        <strain evidence="6 7">DSM 15930</strain>
    </source>
</reference>
<keyword evidence="4" id="KW-0812">Transmembrane</keyword>
<name>A0A1M7IKP9_9FIRM</name>
<evidence type="ECO:0000256" key="1">
    <source>
        <dbReference type="ARBA" id="ARBA00004196"/>
    </source>
</evidence>
<dbReference type="STRING" id="1120996.SAMN02746066_01919"/>
<dbReference type="Pfam" id="PF13407">
    <property type="entry name" value="Peripla_BP_4"/>
    <property type="match status" value="1"/>
</dbReference>
<dbReference type="Proteomes" id="UP000184038">
    <property type="component" value="Unassembled WGS sequence"/>
</dbReference>
<dbReference type="RefSeq" id="WP_073286649.1">
    <property type="nucleotide sequence ID" value="NZ_FRCP01000009.1"/>
</dbReference>
<comment type="similarity">
    <text evidence="2">Belongs to the bacterial solute-binding protein 2 family.</text>
</comment>
<evidence type="ECO:0000256" key="2">
    <source>
        <dbReference type="ARBA" id="ARBA00007639"/>
    </source>
</evidence>
<sequence length="358" mass="39720">MDENEKVGTNKRFIMAGVLCVVFMLTCTIGGIIFFKIQINKSAAYRQANTYKSYEKYYVMIPSEQKSSFWEAVYEAAGEMANENDAYLEMFGTNLSEGYSETQLMRMAIESNVDGIILEANEAEEMTALINEAVERGIPVVTAMKDNTQSERQSYVGISSYNLGREYGKQVLGLVKQYEKREGNSIDSILNVMVLIDANAEDTSQNMIYSSIQETIEGMNKSGQKISISAKALNSQGAFAAEEAIRDIFMGEDELPDIIICLNEINTTCVYQAVVDYNKVGAINIIGYYDSQTILKAIERNVIYATVSVDAKALGEYCLEALTEYDQMGHVSNYYAVDTTVIHADNVSEYLGGAASEE</sequence>
<evidence type="ECO:0000259" key="5">
    <source>
        <dbReference type="Pfam" id="PF13407"/>
    </source>
</evidence>
<dbReference type="InterPro" id="IPR025997">
    <property type="entry name" value="SBP_2_dom"/>
</dbReference>
<organism evidence="6 7">
    <name type="scientific">Anaerosporobacter mobilis DSM 15930</name>
    <dbReference type="NCBI Taxonomy" id="1120996"/>
    <lineage>
        <taxon>Bacteria</taxon>
        <taxon>Bacillati</taxon>
        <taxon>Bacillota</taxon>
        <taxon>Clostridia</taxon>
        <taxon>Lachnospirales</taxon>
        <taxon>Lachnospiraceae</taxon>
        <taxon>Anaerosporobacter</taxon>
    </lineage>
</organism>
<feature type="transmembrane region" description="Helical" evidence="4">
    <location>
        <begin position="12"/>
        <end position="35"/>
    </location>
</feature>
<feature type="domain" description="Periplasmic binding protein" evidence="5">
    <location>
        <begin position="59"/>
        <end position="324"/>
    </location>
</feature>
<keyword evidence="4" id="KW-1133">Transmembrane helix</keyword>
<dbReference type="SUPFAM" id="SSF53822">
    <property type="entry name" value="Periplasmic binding protein-like I"/>
    <property type="match status" value="1"/>
</dbReference>
<proteinExistence type="inferred from homology"/>
<gene>
    <name evidence="6" type="ORF">SAMN02746066_01919</name>
</gene>
<keyword evidence="7" id="KW-1185">Reference proteome</keyword>
<comment type="subcellular location">
    <subcellularLocation>
        <location evidence="1">Cell envelope</location>
    </subcellularLocation>
</comment>
<dbReference type="GO" id="GO:0030246">
    <property type="term" value="F:carbohydrate binding"/>
    <property type="evidence" value="ECO:0007669"/>
    <property type="project" value="UniProtKB-ARBA"/>
</dbReference>
<dbReference type="InterPro" id="IPR028082">
    <property type="entry name" value="Peripla_BP_I"/>
</dbReference>
<dbReference type="AlphaFoldDB" id="A0A1M7IKP9"/>
<dbReference type="Gene3D" id="3.40.50.2300">
    <property type="match status" value="2"/>
</dbReference>
<evidence type="ECO:0000313" key="6">
    <source>
        <dbReference type="EMBL" id="SHM41188.1"/>
    </source>
</evidence>